<organism evidence="12 13">
    <name type="scientific">Actinomadura adrarensis</name>
    <dbReference type="NCBI Taxonomy" id="1819600"/>
    <lineage>
        <taxon>Bacteria</taxon>
        <taxon>Bacillati</taxon>
        <taxon>Actinomycetota</taxon>
        <taxon>Actinomycetes</taxon>
        <taxon>Streptosporangiales</taxon>
        <taxon>Thermomonosporaceae</taxon>
        <taxon>Actinomadura</taxon>
    </lineage>
</organism>
<keyword evidence="7" id="KW-0030">Aminoacyl-tRNA synthetase</keyword>
<dbReference type="Pfam" id="PF08264">
    <property type="entry name" value="Anticodon_1"/>
    <property type="match status" value="1"/>
</dbReference>
<dbReference type="SUPFAM" id="SSF52374">
    <property type="entry name" value="Nucleotidylyl transferase"/>
    <property type="match status" value="1"/>
</dbReference>
<keyword evidence="4" id="KW-0547">Nucleotide-binding</keyword>
<dbReference type="Gene3D" id="1.10.730.10">
    <property type="entry name" value="Isoleucyl-tRNA Synthetase, Domain 1"/>
    <property type="match status" value="1"/>
</dbReference>
<feature type="domain" description="Leucyl-tRNA synthetase editing" evidence="11">
    <location>
        <begin position="5"/>
        <end position="75"/>
    </location>
</feature>
<dbReference type="Pfam" id="PF13603">
    <property type="entry name" value="tRNA-synt_1_2"/>
    <property type="match status" value="1"/>
</dbReference>
<dbReference type="PANTHER" id="PTHR43740:SF2">
    <property type="entry name" value="LEUCINE--TRNA LIGASE, MITOCHONDRIAL"/>
    <property type="match status" value="1"/>
</dbReference>
<comment type="catalytic activity">
    <reaction evidence="8">
        <text>tRNA(Leu) + L-leucine + ATP = L-leucyl-tRNA(Leu) + AMP + diphosphate</text>
        <dbReference type="Rhea" id="RHEA:11688"/>
        <dbReference type="Rhea" id="RHEA-COMP:9613"/>
        <dbReference type="Rhea" id="RHEA-COMP:9622"/>
        <dbReference type="ChEBI" id="CHEBI:30616"/>
        <dbReference type="ChEBI" id="CHEBI:33019"/>
        <dbReference type="ChEBI" id="CHEBI:57427"/>
        <dbReference type="ChEBI" id="CHEBI:78442"/>
        <dbReference type="ChEBI" id="CHEBI:78494"/>
        <dbReference type="ChEBI" id="CHEBI:456215"/>
        <dbReference type="EC" id="6.1.1.4"/>
    </reaction>
</comment>
<name>A0ABW3CQU7_9ACTN</name>
<evidence type="ECO:0000256" key="6">
    <source>
        <dbReference type="ARBA" id="ARBA00022917"/>
    </source>
</evidence>
<sequence>QRLSDRQRVARSTGKTGVFTGAYATNPMTGARMPVFLADYVLIGYGTGGVMGVPAHDERDLDFAREFGLEIRAVPDNGGIAETIAWLEREGIGKGTRSYRLRDWLFSRQRYWGEPFPIVYDEHGMPIALPEEALPVELPEMGDFRPGPQEDENSPPVPPLAKAREWATVEMDLGEGLKRYRRELNTMPQWAGSCWYYLRYLDPSNDTAFVDPDVERYWMAPSDPSNPGGVDLYVGGVEHAVLHLLYARFWHKVLYDLGHVTTEEPFARLFNQGYVLADVFTDERGVYVPAAEVVEGADGTNTHQGRPVAKRAGRMGKSKKNGVSPEEIYEAFGADTLRLHEMAMGPLDADRPWRTDDIVGVHRFLQRLWRNIVDEHTGRARVTEAALDDDTLRKLHQTIAVVREDFEDMHYNTAVARLIELNTHASRLDEMPRALAEPLVLMVAPLAPHLAEELWHRLGHEESLAYAPFPEADGSL</sequence>
<evidence type="ECO:0000256" key="9">
    <source>
        <dbReference type="SAM" id="MobiDB-lite"/>
    </source>
</evidence>
<proteinExistence type="inferred from homology"/>
<dbReference type="InterPro" id="IPR009008">
    <property type="entry name" value="Val/Leu/Ile-tRNA-synth_edit"/>
</dbReference>
<dbReference type="PANTHER" id="PTHR43740">
    <property type="entry name" value="LEUCYL-TRNA SYNTHETASE"/>
    <property type="match status" value="1"/>
</dbReference>
<dbReference type="SUPFAM" id="SSF50677">
    <property type="entry name" value="ValRS/IleRS/LeuRS editing domain"/>
    <property type="match status" value="1"/>
</dbReference>
<feature type="non-terminal residue" evidence="12">
    <location>
        <position position="1"/>
    </location>
</feature>
<dbReference type="Proteomes" id="UP001597083">
    <property type="component" value="Unassembled WGS sequence"/>
</dbReference>
<keyword evidence="5" id="KW-0067">ATP-binding</keyword>
<evidence type="ECO:0000313" key="12">
    <source>
        <dbReference type="EMBL" id="MFD0856023.1"/>
    </source>
</evidence>
<evidence type="ECO:0000259" key="11">
    <source>
        <dbReference type="Pfam" id="PF13603"/>
    </source>
</evidence>
<dbReference type="Gene3D" id="3.40.50.620">
    <property type="entry name" value="HUPs"/>
    <property type="match status" value="1"/>
</dbReference>
<evidence type="ECO:0000256" key="7">
    <source>
        <dbReference type="ARBA" id="ARBA00023146"/>
    </source>
</evidence>
<evidence type="ECO:0000256" key="3">
    <source>
        <dbReference type="ARBA" id="ARBA00022598"/>
    </source>
</evidence>
<feature type="non-terminal residue" evidence="12">
    <location>
        <position position="476"/>
    </location>
</feature>
<keyword evidence="6" id="KW-0648">Protein biosynthesis</keyword>
<dbReference type="InterPro" id="IPR009080">
    <property type="entry name" value="tRNAsynth_Ia_anticodon-bd"/>
</dbReference>
<evidence type="ECO:0000256" key="5">
    <source>
        <dbReference type="ARBA" id="ARBA00022840"/>
    </source>
</evidence>
<evidence type="ECO:0000256" key="2">
    <source>
        <dbReference type="ARBA" id="ARBA00013164"/>
    </source>
</evidence>
<dbReference type="InterPro" id="IPR002302">
    <property type="entry name" value="Leu-tRNA-ligase"/>
</dbReference>
<reference evidence="13" key="1">
    <citation type="journal article" date="2019" name="Int. J. Syst. Evol. Microbiol.">
        <title>The Global Catalogue of Microorganisms (GCM) 10K type strain sequencing project: providing services to taxonomists for standard genome sequencing and annotation.</title>
        <authorList>
            <consortium name="The Broad Institute Genomics Platform"/>
            <consortium name="The Broad Institute Genome Sequencing Center for Infectious Disease"/>
            <person name="Wu L."/>
            <person name="Ma J."/>
        </authorList>
    </citation>
    <scope>NUCLEOTIDE SEQUENCE [LARGE SCALE GENOMIC DNA]</scope>
    <source>
        <strain evidence="13">JCM 31696</strain>
    </source>
</reference>
<feature type="compositionally biased region" description="Basic residues" evidence="9">
    <location>
        <begin position="308"/>
        <end position="320"/>
    </location>
</feature>
<accession>A0ABW3CQU7</accession>
<dbReference type="CDD" id="cd07958">
    <property type="entry name" value="Anticodon_Ia_Leu_BEm"/>
    <property type="match status" value="1"/>
</dbReference>
<dbReference type="GO" id="GO:0016874">
    <property type="term" value="F:ligase activity"/>
    <property type="evidence" value="ECO:0007669"/>
    <property type="project" value="UniProtKB-KW"/>
</dbReference>
<evidence type="ECO:0000256" key="4">
    <source>
        <dbReference type="ARBA" id="ARBA00022741"/>
    </source>
</evidence>
<feature type="domain" description="Methionyl/Valyl/Leucyl/Isoleucyl-tRNA synthetase anticodon-binding" evidence="10">
    <location>
        <begin position="391"/>
        <end position="473"/>
    </location>
</feature>
<keyword evidence="13" id="KW-1185">Reference proteome</keyword>
<dbReference type="InterPro" id="IPR013155">
    <property type="entry name" value="M/V/L/I-tRNA-synth_anticd-bd"/>
</dbReference>
<comment type="caution">
    <text evidence="12">The sequence shown here is derived from an EMBL/GenBank/DDBJ whole genome shotgun (WGS) entry which is preliminary data.</text>
</comment>
<dbReference type="EMBL" id="JBHTIR010003915">
    <property type="protein sequence ID" value="MFD0856023.1"/>
    <property type="molecule type" value="Genomic_DNA"/>
</dbReference>
<gene>
    <name evidence="12" type="ORF">ACFQ07_27535</name>
</gene>
<evidence type="ECO:0000259" key="10">
    <source>
        <dbReference type="Pfam" id="PF08264"/>
    </source>
</evidence>
<evidence type="ECO:0000256" key="1">
    <source>
        <dbReference type="ARBA" id="ARBA00005594"/>
    </source>
</evidence>
<keyword evidence="3 12" id="KW-0436">Ligase</keyword>
<dbReference type="InterPro" id="IPR025709">
    <property type="entry name" value="Leu_tRNA-synth_edit"/>
</dbReference>
<dbReference type="SUPFAM" id="SSF47323">
    <property type="entry name" value="Anticodon-binding domain of a subclass of class I aminoacyl-tRNA synthetases"/>
    <property type="match status" value="1"/>
</dbReference>
<dbReference type="InterPro" id="IPR014729">
    <property type="entry name" value="Rossmann-like_a/b/a_fold"/>
</dbReference>
<dbReference type="EC" id="6.1.1.4" evidence="2"/>
<feature type="region of interest" description="Disordered" evidence="9">
    <location>
        <begin position="298"/>
        <end position="321"/>
    </location>
</feature>
<comment type="similarity">
    <text evidence="1">Belongs to the class-I aminoacyl-tRNA synthetase family.</text>
</comment>
<evidence type="ECO:0000256" key="8">
    <source>
        <dbReference type="ARBA" id="ARBA00047469"/>
    </source>
</evidence>
<evidence type="ECO:0000313" key="13">
    <source>
        <dbReference type="Proteomes" id="UP001597083"/>
    </source>
</evidence>
<protein>
    <recommendedName>
        <fullName evidence="2">leucine--tRNA ligase</fullName>
        <ecNumber evidence="2">6.1.1.4</ecNumber>
    </recommendedName>
</protein>
<dbReference type="PRINTS" id="PR00985">
    <property type="entry name" value="TRNASYNTHLEU"/>
</dbReference>